<reference evidence="2 3" key="1">
    <citation type="journal article" date="2014" name="Agronomy (Basel)">
        <title>A Draft Genome Sequence for Ensete ventricosum, the Drought-Tolerant Tree Against Hunger.</title>
        <authorList>
            <person name="Harrison J."/>
            <person name="Moore K.A."/>
            <person name="Paszkiewicz K."/>
            <person name="Jones T."/>
            <person name="Grant M."/>
            <person name="Ambacheew D."/>
            <person name="Muzemil S."/>
            <person name="Studholme D.J."/>
        </authorList>
    </citation>
    <scope>NUCLEOTIDE SEQUENCE [LARGE SCALE GENOMIC DNA]</scope>
</reference>
<proteinExistence type="predicted"/>
<sequence length="201" mass="21841">MTRIAREGRKSTTSATITARRTTGKRETVGFGGWRRDRGFRYGDKGKGKLWRGLQRAGPVHTNAPAIVSVQSWSSVGWVEPQGPAREVDCWNDGARAERKYSSSSWPPTPARRSGPSDGQVSSVVDFTIPPLRGGAWAFIVTVTRYPYLNPLSSLLLTVPLLLTMPSVGHMTADPSMPMSDRLPRVGSTTSVGQLSEGART</sequence>
<dbReference type="EMBL" id="AMZH03001249">
    <property type="protein sequence ID" value="RRT80025.1"/>
    <property type="molecule type" value="Genomic_DNA"/>
</dbReference>
<name>A0A427AUZ1_ENSVE</name>
<dbReference type="AlphaFoldDB" id="A0A427AUZ1"/>
<comment type="caution">
    <text evidence="2">The sequence shown here is derived from an EMBL/GenBank/DDBJ whole genome shotgun (WGS) entry which is preliminary data.</text>
</comment>
<dbReference type="Proteomes" id="UP000287651">
    <property type="component" value="Unassembled WGS sequence"/>
</dbReference>
<evidence type="ECO:0000256" key="1">
    <source>
        <dbReference type="SAM" id="MobiDB-lite"/>
    </source>
</evidence>
<evidence type="ECO:0000313" key="2">
    <source>
        <dbReference type="EMBL" id="RRT80025.1"/>
    </source>
</evidence>
<organism evidence="2 3">
    <name type="scientific">Ensete ventricosum</name>
    <name type="common">Abyssinian banana</name>
    <name type="synonym">Musa ensete</name>
    <dbReference type="NCBI Taxonomy" id="4639"/>
    <lineage>
        <taxon>Eukaryota</taxon>
        <taxon>Viridiplantae</taxon>
        <taxon>Streptophyta</taxon>
        <taxon>Embryophyta</taxon>
        <taxon>Tracheophyta</taxon>
        <taxon>Spermatophyta</taxon>
        <taxon>Magnoliopsida</taxon>
        <taxon>Liliopsida</taxon>
        <taxon>Zingiberales</taxon>
        <taxon>Musaceae</taxon>
        <taxon>Ensete</taxon>
    </lineage>
</organism>
<accession>A0A427AUZ1</accession>
<feature type="region of interest" description="Disordered" evidence="1">
    <location>
        <begin position="99"/>
        <end position="122"/>
    </location>
</feature>
<feature type="region of interest" description="Disordered" evidence="1">
    <location>
        <begin position="174"/>
        <end position="201"/>
    </location>
</feature>
<protein>
    <submittedName>
        <fullName evidence="2">Uncharacterized protein</fullName>
    </submittedName>
</protein>
<gene>
    <name evidence="2" type="ORF">B296_00020375</name>
</gene>
<evidence type="ECO:0000313" key="3">
    <source>
        <dbReference type="Proteomes" id="UP000287651"/>
    </source>
</evidence>